<dbReference type="Proteomes" id="UP000799436">
    <property type="component" value="Unassembled WGS sequence"/>
</dbReference>
<name>A0A6G1L8G4_9PEZI</name>
<protein>
    <submittedName>
        <fullName evidence="1">Uncharacterized protein</fullName>
    </submittedName>
</protein>
<accession>A0A6G1L8G4</accession>
<evidence type="ECO:0000313" key="1">
    <source>
        <dbReference type="EMBL" id="KAF2768882.1"/>
    </source>
</evidence>
<proteinExistence type="predicted"/>
<gene>
    <name evidence="1" type="ORF">EJ03DRAFT_327840</name>
</gene>
<dbReference type="AlphaFoldDB" id="A0A6G1L8G4"/>
<keyword evidence="2" id="KW-1185">Reference proteome</keyword>
<organism evidence="1 2">
    <name type="scientific">Teratosphaeria nubilosa</name>
    <dbReference type="NCBI Taxonomy" id="161662"/>
    <lineage>
        <taxon>Eukaryota</taxon>
        <taxon>Fungi</taxon>
        <taxon>Dikarya</taxon>
        <taxon>Ascomycota</taxon>
        <taxon>Pezizomycotina</taxon>
        <taxon>Dothideomycetes</taxon>
        <taxon>Dothideomycetidae</taxon>
        <taxon>Mycosphaerellales</taxon>
        <taxon>Teratosphaeriaceae</taxon>
        <taxon>Teratosphaeria</taxon>
    </lineage>
</organism>
<sequence>MPSIVFTCLGGLQTPGTRAKCLDVKHCAVDQSSAVKKSPRHCNYVHVRHDSRCPKAVVARLVCRAVCLGPQAVLFAIIYGVDVGSAISVTRYIALRFDLGRRFSSALIL</sequence>
<dbReference type="EMBL" id="ML995839">
    <property type="protein sequence ID" value="KAF2768882.1"/>
    <property type="molecule type" value="Genomic_DNA"/>
</dbReference>
<reference evidence="1" key="1">
    <citation type="journal article" date="2020" name="Stud. Mycol.">
        <title>101 Dothideomycetes genomes: a test case for predicting lifestyles and emergence of pathogens.</title>
        <authorList>
            <person name="Haridas S."/>
            <person name="Albert R."/>
            <person name="Binder M."/>
            <person name="Bloem J."/>
            <person name="Labutti K."/>
            <person name="Salamov A."/>
            <person name="Andreopoulos B."/>
            <person name="Baker S."/>
            <person name="Barry K."/>
            <person name="Bills G."/>
            <person name="Bluhm B."/>
            <person name="Cannon C."/>
            <person name="Castanera R."/>
            <person name="Culley D."/>
            <person name="Daum C."/>
            <person name="Ezra D."/>
            <person name="Gonzalez J."/>
            <person name="Henrissat B."/>
            <person name="Kuo A."/>
            <person name="Liang C."/>
            <person name="Lipzen A."/>
            <person name="Lutzoni F."/>
            <person name="Magnuson J."/>
            <person name="Mondo S."/>
            <person name="Nolan M."/>
            <person name="Ohm R."/>
            <person name="Pangilinan J."/>
            <person name="Park H.-J."/>
            <person name="Ramirez L."/>
            <person name="Alfaro M."/>
            <person name="Sun H."/>
            <person name="Tritt A."/>
            <person name="Yoshinaga Y."/>
            <person name="Zwiers L.-H."/>
            <person name="Turgeon B."/>
            <person name="Goodwin S."/>
            <person name="Spatafora J."/>
            <person name="Crous P."/>
            <person name="Grigoriev I."/>
        </authorList>
    </citation>
    <scope>NUCLEOTIDE SEQUENCE</scope>
    <source>
        <strain evidence="1">CBS 116005</strain>
    </source>
</reference>
<evidence type="ECO:0000313" key="2">
    <source>
        <dbReference type="Proteomes" id="UP000799436"/>
    </source>
</evidence>